<dbReference type="AlphaFoldDB" id="A0A7D9JD80"/>
<organism evidence="1 2">
    <name type="scientific">Paramuricea clavata</name>
    <name type="common">Red gorgonian</name>
    <name type="synonym">Violescent sea-whip</name>
    <dbReference type="NCBI Taxonomy" id="317549"/>
    <lineage>
        <taxon>Eukaryota</taxon>
        <taxon>Metazoa</taxon>
        <taxon>Cnidaria</taxon>
        <taxon>Anthozoa</taxon>
        <taxon>Octocorallia</taxon>
        <taxon>Malacalcyonacea</taxon>
        <taxon>Plexauridae</taxon>
        <taxon>Paramuricea</taxon>
    </lineage>
</organism>
<proteinExistence type="predicted"/>
<accession>A0A7D9JD80</accession>
<sequence>MKGTVLDNVRKVKDLGITVSDDLNWRLHFSNITSKANKVFGLIKRVCKDLKDPDTRKTLYCSLVLPQLEHCSQLWSPIQVNQKLLLENVQRRATKFILIYPKDMTYKERKFIGT</sequence>
<comment type="caution">
    <text evidence="1">The sequence shown here is derived from an EMBL/GenBank/DDBJ whole genome shotgun (WGS) entry which is preliminary data.</text>
</comment>
<reference evidence="1" key="1">
    <citation type="submission" date="2020-04" db="EMBL/GenBank/DDBJ databases">
        <authorList>
            <person name="Alioto T."/>
            <person name="Alioto T."/>
            <person name="Gomez Garrido J."/>
        </authorList>
    </citation>
    <scope>NUCLEOTIDE SEQUENCE</scope>
    <source>
        <strain evidence="1">A484AB</strain>
    </source>
</reference>
<keyword evidence="2" id="KW-1185">Reference proteome</keyword>
<evidence type="ECO:0000313" key="1">
    <source>
        <dbReference type="EMBL" id="CAB4027182.1"/>
    </source>
</evidence>
<dbReference type="Proteomes" id="UP001152795">
    <property type="component" value="Unassembled WGS sequence"/>
</dbReference>
<gene>
    <name evidence="1" type="ORF">PACLA_8A034200</name>
</gene>
<dbReference type="PANTHER" id="PTHR33332">
    <property type="entry name" value="REVERSE TRANSCRIPTASE DOMAIN-CONTAINING PROTEIN"/>
    <property type="match status" value="1"/>
</dbReference>
<dbReference type="EMBL" id="CACRXK020014647">
    <property type="protein sequence ID" value="CAB4027182.1"/>
    <property type="molecule type" value="Genomic_DNA"/>
</dbReference>
<protein>
    <submittedName>
        <fullName evidence="1">Uncharacterized protein</fullName>
    </submittedName>
</protein>
<dbReference type="OrthoDB" id="5987385at2759"/>
<name>A0A7D9JD80_PARCT</name>
<evidence type="ECO:0000313" key="2">
    <source>
        <dbReference type="Proteomes" id="UP001152795"/>
    </source>
</evidence>